<dbReference type="SUPFAM" id="SSF53335">
    <property type="entry name" value="S-adenosyl-L-methionine-dependent methyltransferases"/>
    <property type="match status" value="1"/>
</dbReference>
<organism evidence="4">
    <name type="scientific">marine sediment metagenome</name>
    <dbReference type="NCBI Taxonomy" id="412755"/>
    <lineage>
        <taxon>unclassified sequences</taxon>
        <taxon>metagenomes</taxon>
        <taxon>ecological metagenomes</taxon>
    </lineage>
</organism>
<dbReference type="InterPro" id="IPR029063">
    <property type="entry name" value="SAM-dependent_MTases_sf"/>
</dbReference>
<dbReference type="Gene3D" id="3.40.50.150">
    <property type="entry name" value="Vaccinia Virus protein VP39"/>
    <property type="match status" value="1"/>
</dbReference>
<keyword evidence="1" id="KW-0808">Transferase</keyword>
<dbReference type="AlphaFoldDB" id="A0A0F9M8D4"/>
<dbReference type="GO" id="GO:0016740">
    <property type="term" value="F:transferase activity"/>
    <property type="evidence" value="ECO:0007669"/>
    <property type="project" value="UniProtKB-KW"/>
</dbReference>
<evidence type="ECO:0000256" key="2">
    <source>
        <dbReference type="SAM" id="Phobius"/>
    </source>
</evidence>
<keyword evidence="2" id="KW-0812">Transmembrane</keyword>
<evidence type="ECO:0000259" key="3">
    <source>
        <dbReference type="Pfam" id="PF13649"/>
    </source>
</evidence>
<feature type="non-terminal residue" evidence="4">
    <location>
        <position position="328"/>
    </location>
</feature>
<sequence length="328" mass="38619">MKDKRIFFIIGLIVISFGLIVYWYSSSGTTSDNVFFYDFEDDDIGSIPEDFTGTGRRFDEVQIVQWNDIYGKVVEIGYFEERTDPKGTELSILFEKSKRGIIEFDIYNKIGGQIYIDIVQEDFIYDPNDDICIRMPRANRDHITAMDGLGVHKNILYFTEKTWYSFRIKFNVETGWDLIIVGLGSNTFNHFQFYHQTEYFSQLYFATYELNSRFFIDNIRKNSKVLDIGCGIGSLTYDIAKKARKVIGIDINRDFIKIAKSKFNRVNIKYLIGDATKYEFQDHYDYVILSNIFEHVKNRKSFLNNLKKITNVFLIRVPLINRSWLSLY</sequence>
<dbReference type="Pfam" id="PF13649">
    <property type="entry name" value="Methyltransf_25"/>
    <property type="match status" value="1"/>
</dbReference>
<evidence type="ECO:0000256" key="1">
    <source>
        <dbReference type="ARBA" id="ARBA00022679"/>
    </source>
</evidence>
<keyword evidence="2" id="KW-0472">Membrane</keyword>
<proteinExistence type="predicted"/>
<dbReference type="PANTHER" id="PTHR43861">
    <property type="entry name" value="TRANS-ACONITATE 2-METHYLTRANSFERASE-RELATED"/>
    <property type="match status" value="1"/>
</dbReference>
<evidence type="ECO:0000313" key="4">
    <source>
        <dbReference type="EMBL" id="KKN03700.1"/>
    </source>
</evidence>
<feature type="domain" description="Methyltransferase" evidence="3">
    <location>
        <begin position="225"/>
        <end position="309"/>
    </location>
</feature>
<keyword evidence="2" id="KW-1133">Transmembrane helix</keyword>
<dbReference type="CDD" id="cd02440">
    <property type="entry name" value="AdoMet_MTases"/>
    <property type="match status" value="1"/>
</dbReference>
<name>A0A0F9M8D4_9ZZZZ</name>
<dbReference type="EMBL" id="LAZR01005006">
    <property type="protein sequence ID" value="KKN03700.1"/>
    <property type="molecule type" value="Genomic_DNA"/>
</dbReference>
<protein>
    <recommendedName>
        <fullName evidence="3">Methyltransferase domain-containing protein</fullName>
    </recommendedName>
</protein>
<comment type="caution">
    <text evidence="4">The sequence shown here is derived from an EMBL/GenBank/DDBJ whole genome shotgun (WGS) entry which is preliminary data.</text>
</comment>
<accession>A0A0F9M8D4</accession>
<reference evidence="4" key="1">
    <citation type="journal article" date="2015" name="Nature">
        <title>Complex archaea that bridge the gap between prokaryotes and eukaryotes.</title>
        <authorList>
            <person name="Spang A."/>
            <person name="Saw J.H."/>
            <person name="Jorgensen S.L."/>
            <person name="Zaremba-Niedzwiedzka K."/>
            <person name="Martijn J."/>
            <person name="Lind A.E."/>
            <person name="van Eijk R."/>
            <person name="Schleper C."/>
            <person name="Guy L."/>
            <person name="Ettema T.J."/>
        </authorList>
    </citation>
    <scope>NUCLEOTIDE SEQUENCE</scope>
</reference>
<dbReference type="InterPro" id="IPR041698">
    <property type="entry name" value="Methyltransf_25"/>
</dbReference>
<feature type="transmembrane region" description="Helical" evidence="2">
    <location>
        <begin position="7"/>
        <end position="25"/>
    </location>
</feature>
<gene>
    <name evidence="4" type="ORF">LCGC14_1105100</name>
</gene>